<dbReference type="PANTHER" id="PTHR23359">
    <property type="entry name" value="NUCLEOTIDE KINASE"/>
    <property type="match status" value="1"/>
</dbReference>
<feature type="region of interest" description="Disordered" evidence="5">
    <location>
        <begin position="92"/>
        <end position="114"/>
    </location>
</feature>
<dbReference type="GO" id="GO:0006139">
    <property type="term" value="P:nucleobase-containing compound metabolic process"/>
    <property type="evidence" value="ECO:0007669"/>
    <property type="project" value="InterPro"/>
</dbReference>
<dbReference type="CDD" id="cd01428">
    <property type="entry name" value="ADK"/>
    <property type="match status" value="1"/>
</dbReference>
<dbReference type="SUPFAM" id="SSF52540">
    <property type="entry name" value="P-loop containing nucleoside triphosphate hydrolases"/>
    <property type="match status" value="1"/>
</dbReference>
<dbReference type="InterPro" id="IPR027417">
    <property type="entry name" value="P-loop_NTPase"/>
</dbReference>
<organism evidence="6 7">
    <name type="scientific">Caenorhabditis tropicalis</name>
    <dbReference type="NCBI Taxonomy" id="1561998"/>
    <lineage>
        <taxon>Eukaryota</taxon>
        <taxon>Metazoa</taxon>
        <taxon>Ecdysozoa</taxon>
        <taxon>Nematoda</taxon>
        <taxon>Chromadorea</taxon>
        <taxon>Rhabditida</taxon>
        <taxon>Rhabditina</taxon>
        <taxon>Rhabditomorpha</taxon>
        <taxon>Rhabditoidea</taxon>
        <taxon>Rhabditidae</taxon>
        <taxon>Peloderinae</taxon>
        <taxon>Caenorhabditis</taxon>
    </lineage>
</organism>
<name>A0A1I7U122_9PELO</name>
<evidence type="ECO:0000256" key="1">
    <source>
        <dbReference type="ARBA" id="ARBA00022679"/>
    </source>
</evidence>
<keyword evidence="2" id="KW-0547">Nucleotide-binding</keyword>
<dbReference type="AlphaFoldDB" id="A0A1I7U122"/>
<feature type="region of interest" description="Disordered" evidence="5">
    <location>
        <begin position="411"/>
        <end position="476"/>
    </location>
</feature>
<dbReference type="GO" id="GO:0019205">
    <property type="term" value="F:nucleobase-containing compound kinase activity"/>
    <property type="evidence" value="ECO:0007669"/>
    <property type="project" value="InterPro"/>
</dbReference>
<evidence type="ECO:0000256" key="5">
    <source>
        <dbReference type="SAM" id="MobiDB-lite"/>
    </source>
</evidence>
<keyword evidence="1 4" id="KW-0808">Transferase</keyword>
<evidence type="ECO:0000256" key="4">
    <source>
        <dbReference type="RuleBase" id="RU003330"/>
    </source>
</evidence>
<accession>A0A1I7U122</accession>
<keyword evidence="6" id="KW-1185">Reference proteome</keyword>
<comment type="similarity">
    <text evidence="4">Belongs to the adenylate kinase family.</text>
</comment>
<evidence type="ECO:0000313" key="6">
    <source>
        <dbReference type="Proteomes" id="UP000095282"/>
    </source>
</evidence>
<evidence type="ECO:0000256" key="3">
    <source>
        <dbReference type="ARBA" id="ARBA00022777"/>
    </source>
</evidence>
<feature type="compositionally biased region" description="Polar residues" evidence="5">
    <location>
        <begin position="414"/>
        <end position="424"/>
    </location>
</feature>
<keyword evidence="3 4" id="KW-0418">Kinase</keyword>
<dbReference type="Pfam" id="PF00406">
    <property type="entry name" value="ADK"/>
    <property type="match status" value="1"/>
</dbReference>
<sequence length="476" mass="53238">MTGLIYNRPADPLQFLEDSILKIRATPGITFSWDMFLEPHEGRGRDYPAGSPLLHPQPPQTKRRTSTHQQAATQPQITTNAIEDAVEPIDEEVEISREPSRSNTVEHRTPEPRLPSEDLKEEEMVVHRVASVTRAAEVAKIPDVPIILFMGGPGGGKTRHAARVADSLVDNGLVHICMPDIIRTALGKYKDKYPEWKDANEHYVRGELIPNQLALTLLKAEMGRHPDATGFFLEGYPREARQVEDFERQVKSVNMALILDYDERTLRDHMERRGLGMEIIDQKIKEFKQKTLPSAKYFDDQKLLHLVCFLKPRASSFYFLTQIPGEKDDQVIYEKMKGLVVKAMETGVPVLATLPPHAAERNHIQSPPEPAPVVASPIMAESEISNTEFNTSIVNHEEINHDMSTSAIREPRSVAQTPLHSSGSGAVGGENVPETPAVQTPHESRATSTARSRESARKSKTPTPGKLKCDELIERF</sequence>
<proteinExistence type="inferred from homology"/>
<feature type="compositionally biased region" description="Basic and acidic residues" evidence="5">
    <location>
        <begin position="94"/>
        <end position="114"/>
    </location>
</feature>
<evidence type="ECO:0000313" key="7">
    <source>
        <dbReference type="WBParaSite" id="Csp11.Scaffold629.g13787.t1"/>
    </source>
</evidence>
<evidence type="ECO:0000256" key="2">
    <source>
        <dbReference type="ARBA" id="ARBA00022741"/>
    </source>
</evidence>
<dbReference type="Gene3D" id="3.40.50.300">
    <property type="entry name" value="P-loop containing nucleotide triphosphate hydrolases"/>
    <property type="match status" value="1"/>
</dbReference>
<dbReference type="InterPro" id="IPR000850">
    <property type="entry name" value="Adenylat/UMP-CMP_kin"/>
</dbReference>
<dbReference type="WBParaSite" id="Csp11.Scaffold629.g13787.t1">
    <property type="protein sequence ID" value="Csp11.Scaffold629.g13787.t1"/>
    <property type="gene ID" value="Csp11.Scaffold629.g13787"/>
</dbReference>
<dbReference type="GO" id="GO:0005524">
    <property type="term" value="F:ATP binding"/>
    <property type="evidence" value="ECO:0007669"/>
    <property type="project" value="InterPro"/>
</dbReference>
<dbReference type="PRINTS" id="PR00094">
    <property type="entry name" value="ADENYLTKNASE"/>
</dbReference>
<reference evidence="7" key="1">
    <citation type="submission" date="2016-11" db="UniProtKB">
        <authorList>
            <consortium name="WormBaseParasite"/>
        </authorList>
    </citation>
    <scope>IDENTIFICATION</scope>
</reference>
<feature type="region of interest" description="Disordered" evidence="5">
    <location>
        <begin position="42"/>
        <end position="76"/>
    </location>
</feature>
<dbReference type="eggNOG" id="KOG3079">
    <property type="taxonomic scope" value="Eukaryota"/>
</dbReference>
<protein>
    <submittedName>
        <fullName evidence="7">Zeta_toxin domain-containing protein</fullName>
    </submittedName>
</protein>
<feature type="compositionally biased region" description="Polar residues" evidence="5">
    <location>
        <begin position="67"/>
        <end position="76"/>
    </location>
</feature>
<feature type="compositionally biased region" description="Basic and acidic residues" evidence="5">
    <location>
        <begin position="467"/>
        <end position="476"/>
    </location>
</feature>
<dbReference type="Proteomes" id="UP000095282">
    <property type="component" value="Unplaced"/>
</dbReference>
<dbReference type="STRING" id="1561998.A0A1I7U122"/>